<sequence>MQRTRCTLRPWTDPREFCTPAWLMPLLLQHRHPHACNPATLVLPARHHTTLVMASILAGLREWFSVAATPPGLLTTFGALWCLNVARHVASLLWLHLRPSSLDRYLVTTSGRPAWALVTGATGGMGTAFTHQLASRGFNLVLHGRDATKLNAARDKLASAHPSCQIRTILLDAATSFSAGGSASDTWLQPLHDIDLTVLVNNAGGFTEVARGTLDALSADRLIGDAAINVMFPTLLIRQAIPLLKRSGRGLILNVGSLADQGAPLLGIYPGSKGGMAILAPQLNREMLLQGIDIEVLHVQLGTVYHETQSIVASPSLFVPDARSVVRAALSKVGCGRHVVVGHWAHSLQFHALMLAPMSVIDRALIDSMTQLNMEDKDAKQE</sequence>
<dbReference type="InterPro" id="IPR051019">
    <property type="entry name" value="VLCFA-Steroid_DH"/>
</dbReference>
<dbReference type="Gene3D" id="3.40.50.720">
    <property type="entry name" value="NAD(P)-binding Rossmann-like Domain"/>
    <property type="match status" value="1"/>
</dbReference>
<evidence type="ECO:0000256" key="1">
    <source>
        <dbReference type="ARBA" id="ARBA00006484"/>
    </source>
</evidence>
<reference evidence="4" key="1">
    <citation type="submission" date="2016-02" db="EMBL/GenBank/DDBJ databases">
        <title>Draft genome sequence of Microdochium bolleyi, a fungal endophyte of beachgrass.</title>
        <authorList>
            <consortium name="DOE Joint Genome Institute"/>
            <person name="David A.S."/>
            <person name="May G."/>
            <person name="Haridas S."/>
            <person name="Lim J."/>
            <person name="Wang M."/>
            <person name="Labutti K."/>
            <person name="Lipzen A."/>
            <person name="Barry K."/>
            <person name="Grigoriev I.V."/>
        </authorList>
    </citation>
    <scope>NUCLEOTIDE SEQUENCE [LARGE SCALE GENOMIC DNA]</scope>
    <source>
        <strain evidence="4">J235TASD1</strain>
    </source>
</reference>
<feature type="non-terminal residue" evidence="3">
    <location>
        <position position="1"/>
    </location>
</feature>
<keyword evidence="2" id="KW-0560">Oxidoreductase</keyword>
<gene>
    <name evidence="3" type="ORF">Micbo1qcDRAFT_161598</name>
</gene>
<dbReference type="InParanoid" id="A0A136J8U9"/>
<keyword evidence="4" id="KW-1185">Reference proteome</keyword>
<dbReference type="PANTHER" id="PTHR43899:SF13">
    <property type="entry name" value="RH59310P"/>
    <property type="match status" value="1"/>
</dbReference>
<dbReference type="Proteomes" id="UP000070501">
    <property type="component" value="Unassembled WGS sequence"/>
</dbReference>
<dbReference type="AlphaFoldDB" id="A0A136J8U9"/>
<dbReference type="STRING" id="196109.A0A136J8U9"/>
<protein>
    <submittedName>
        <fullName evidence="3">Uncharacterized protein</fullName>
    </submittedName>
</protein>
<dbReference type="PANTHER" id="PTHR43899">
    <property type="entry name" value="RH59310P"/>
    <property type="match status" value="1"/>
</dbReference>
<proteinExistence type="inferred from homology"/>
<dbReference type="InterPro" id="IPR036291">
    <property type="entry name" value="NAD(P)-bd_dom_sf"/>
</dbReference>
<dbReference type="PRINTS" id="PR00081">
    <property type="entry name" value="GDHRDH"/>
</dbReference>
<evidence type="ECO:0000256" key="2">
    <source>
        <dbReference type="ARBA" id="ARBA00023002"/>
    </source>
</evidence>
<dbReference type="OrthoDB" id="47007at2759"/>
<dbReference type="GO" id="GO:0016491">
    <property type="term" value="F:oxidoreductase activity"/>
    <property type="evidence" value="ECO:0007669"/>
    <property type="project" value="UniProtKB-KW"/>
</dbReference>
<evidence type="ECO:0000313" key="3">
    <source>
        <dbReference type="EMBL" id="KXJ93581.1"/>
    </source>
</evidence>
<name>A0A136J8U9_9PEZI</name>
<comment type="similarity">
    <text evidence="1">Belongs to the short-chain dehydrogenases/reductases (SDR) family.</text>
</comment>
<dbReference type="EMBL" id="KQ964248">
    <property type="protein sequence ID" value="KXJ93581.1"/>
    <property type="molecule type" value="Genomic_DNA"/>
</dbReference>
<dbReference type="InterPro" id="IPR002347">
    <property type="entry name" value="SDR_fam"/>
</dbReference>
<dbReference type="GO" id="GO:0005783">
    <property type="term" value="C:endoplasmic reticulum"/>
    <property type="evidence" value="ECO:0007669"/>
    <property type="project" value="TreeGrafter"/>
</dbReference>
<evidence type="ECO:0000313" key="4">
    <source>
        <dbReference type="Proteomes" id="UP000070501"/>
    </source>
</evidence>
<accession>A0A136J8U9</accession>
<dbReference type="Pfam" id="PF00106">
    <property type="entry name" value="adh_short"/>
    <property type="match status" value="1"/>
</dbReference>
<dbReference type="SUPFAM" id="SSF51735">
    <property type="entry name" value="NAD(P)-binding Rossmann-fold domains"/>
    <property type="match status" value="1"/>
</dbReference>
<organism evidence="3 4">
    <name type="scientific">Microdochium bolleyi</name>
    <dbReference type="NCBI Taxonomy" id="196109"/>
    <lineage>
        <taxon>Eukaryota</taxon>
        <taxon>Fungi</taxon>
        <taxon>Dikarya</taxon>
        <taxon>Ascomycota</taxon>
        <taxon>Pezizomycotina</taxon>
        <taxon>Sordariomycetes</taxon>
        <taxon>Xylariomycetidae</taxon>
        <taxon>Xylariales</taxon>
        <taxon>Microdochiaceae</taxon>
        <taxon>Microdochium</taxon>
    </lineage>
</organism>